<reference evidence="3 4" key="1">
    <citation type="submission" date="2019-02" db="EMBL/GenBank/DDBJ databases">
        <title>Sequencing the genomes of 1000 actinobacteria strains.</title>
        <authorList>
            <person name="Klenk H.-P."/>
        </authorList>
    </citation>
    <scope>NUCLEOTIDE SEQUENCE [LARGE SCALE GENOMIC DNA]</scope>
    <source>
        <strain evidence="3 4">DSM 18319</strain>
    </source>
</reference>
<dbReference type="RefSeq" id="WP_130506833.1">
    <property type="nucleotide sequence ID" value="NZ_SHLC01000001.1"/>
</dbReference>
<proteinExistence type="predicted"/>
<sequence>MKRLRIRRDERGAAAIEFALILPILLVLVLGIVEFGRAYNVQISLSNAAREGARSMAIHNSVTDARAAAIGAAPSIQPAIAASQITISPSSCASGGTVNVTIRYPLELLTGFFEDTFELTSVGVMRCGG</sequence>
<dbReference type="Proteomes" id="UP000291483">
    <property type="component" value="Unassembled WGS sequence"/>
</dbReference>
<dbReference type="InterPro" id="IPR012495">
    <property type="entry name" value="TadE-like_dom"/>
</dbReference>
<feature type="transmembrane region" description="Helical" evidence="1">
    <location>
        <begin position="12"/>
        <end position="33"/>
    </location>
</feature>
<evidence type="ECO:0000259" key="2">
    <source>
        <dbReference type="Pfam" id="PF07811"/>
    </source>
</evidence>
<feature type="domain" description="TadE-like" evidence="2">
    <location>
        <begin position="12"/>
        <end position="54"/>
    </location>
</feature>
<keyword evidence="1" id="KW-0812">Transmembrane</keyword>
<evidence type="ECO:0000313" key="4">
    <source>
        <dbReference type="Proteomes" id="UP000291483"/>
    </source>
</evidence>
<gene>
    <name evidence="3" type="ORF">EV379_3034</name>
</gene>
<accession>A0A4Q8APZ2</accession>
<dbReference type="EMBL" id="SHLC01000001">
    <property type="protein sequence ID" value="RZU66668.1"/>
    <property type="molecule type" value="Genomic_DNA"/>
</dbReference>
<keyword evidence="4" id="KW-1185">Reference proteome</keyword>
<protein>
    <submittedName>
        <fullName evidence="3">TadE-like protein</fullName>
    </submittedName>
</protein>
<comment type="caution">
    <text evidence="3">The sequence shown here is derived from an EMBL/GenBank/DDBJ whole genome shotgun (WGS) entry which is preliminary data.</text>
</comment>
<evidence type="ECO:0000256" key="1">
    <source>
        <dbReference type="SAM" id="Phobius"/>
    </source>
</evidence>
<evidence type="ECO:0000313" key="3">
    <source>
        <dbReference type="EMBL" id="RZU66668.1"/>
    </source>
</evidence>
<dbReference type="OrthoDB" id="5190946at2"/>
<name>A0A4Q8APZ2_9MICO</name>
<dbReference type="AlphaFoldDB" id="A0A4Q8APZ2"/>
<dbReference type="Pfam" id="PF07811">
    <property type="entry name" value="TadE"/>
    <property type="match status" value="1"/>
</dbReference>
<keyword evidence="1" id="KW-1133">Transmembrane helix</keyword>
<organism evidence="3 4">
    <name type="scientific">Microterricola gilva</name>
    <dbReference type="NCBI Taxonomy" id="393267"/>
    <lineage>
        <taxon>Bacteria</taxon>
        <taxon>Bacillati</taxon>
        <taxon>Actinomycetota</taxon>
        <taxon>Actinomycetes</taxon>
        <taxon>Micrococcales</taxon>
        <taxon>Microbacteriaceae</taxon>
        <taxon>Microterricola</taxon>
    </lineage>
</organism>
<keyword evidence="1" id="KW-0472">Membrane</keyword>